<dbReference type="SUPFAM" id="SSF51556">
    <property type="entry name" value="Metallo-dependent hydrolases"/>
    <property type="match status" value="1"/>
</dbReference>
<sequence>MAKIALLFSVIIFLVGSTTVQAAPSIDEYMALRNQVLQTEDSIFLGGSATLDGRETLVNEILMGFKTKEYTLGMETNNGEWFAGTKHIFHAMEAIEASNVFKIIRIMPKGAALHMHDVTVAPTSSFMNISTWANLYYCEGDNNHLLFRFYPSPPPFGCREGTIWKSVASLRENAPSAGWVEEYFQRSMNMYTPTPDVEYPNTNVAWNLFEKKITTAAGMGDYLPAYLQYYYDTLKYHLDDNVMYIEMRGLLNSVYHLNQTELGAREILRGLKETTDQFLIDYPDFFGAKYIYAPHRFNTPVDIGAMIDDSVLMKTEFPQYFAGFDLVGQEDKGSPLLFFLPQLLNATDKGVKFFFHAGETDWRGTKIDENLIDAVLLNTTRIGHGYALYSHPYLYEKAKEQQIAVEVCPISNQILGLVKDFRNHPAFNYMRDDFPVVIAADGPGIYGMSALSHDYYVAFMVMGGEHADLRFLKKLAQNSIQYSAMEAGEKVVAQALWEAKWSTFLDEVIRQYGNSTEQDVMDNSIPMSAVVL</sequence>
<evidence type="ECO:0000313" key="15">
    <source>
        <dbReference type="Proteomes" id="UP000198287"/>
    </source>
</evidence>
<evidence type="ECO:0000256" key="9">
    <source>
        <dbReference type="ARBA" id="ARBA00022801"/>
    </source>
</evidence>
<comment type="cofactor">
    <cofactor evidence="1">
        <name>Zn(2+)</name>
        <dbReference type="ChEBI" id="CHEBI:29105"/>
    </cofactor>
</comment>
<feature type="signal peptide" evidence="11">
    <location>
        <begin position="1"/>
        <end position="22"/>
    </location>
</feature>
<evidence type="ECO:0000256" key="1">
    <source>
        <dbReference type="ARBA" id="ARBA00001947"/>
    </source>
</evidence>
<dbReference type="Pfam" id="PF00962">
    <property type="entry name" value="A_deaminase"/>
    <property type="match status" value="1"/>
</dbReference>
<dbReference type="GO" id="GO:0004000">
    <property type="term" value="F:adenosine deaminase activity"/>
    <property type="evidence" value="ECO:0007669"/>
    <property type="project" value="InterPro"/>
</dbReference>
<protein>
    <recommendedName>
        <fullName evidence="5">Adenosine deaminase</fullName>
        <ecNumber evidence="4">3.5.4.4</ecNumber>
    </recommendedName>
</protein>
<evidence type="ECO:0000256" key="2">
    <source>
        <dbReference type="ARBA" id="ARBA00004613"/>
    </source>
</evidence>
<dbReference type="GO" id="GO:0006154">
    <property type="term" value="P:adenosine catabolic process"/>
    <property type="evidence" value="ECO:0007669"/>
    <property type="project" value="InterPro"/>
</dbReference>
<evidence type="ECO:0000256" key="7">
    <source>
        <dbReference type="ARBA" id="ARBA00022723"/>
    </source>
</evidence>
<keyword evidence="6" id="KW-0964">Secreted</keyword>
<dbReference type="Proteomes" id="UP000198287">
    <property type="component" value="Unassembled WGS sequence"/>
</dbReference>
<proteinExistence type="inferred from homology"/>
<comment type="subcellular location">
    <subcellularLocation>
        <location evidence="2">Secreted</location>
    </subcellularLocation>
</comment>
<dbReference type="Gene3D" id="3.20.20.140">
    <property type="entry name" value="Metal-dependent hydrolases"/>
    <property type="match status" value="1"/>
</dbReference>
<evidence type="ECO:0000256" key="5">
    <source>
        <dbReference type="ARBA" id="ARBA00018099"/>
    </source>
</evidence>
<dbReference type="AlphaFoldDB" id="A0A226DF14"/>
<dbReference type="InterPro" id="IPR032466">
    <property type="entry name" value="Metal_Hydrolase"/>
</dbReference>
<evidence type="ECO:0000259" key="13">
    <source>
        <dbReference type="Pfam" id="PF08451"/>
    </source>
</evidence>
<evidence type="ECO:0000313" key="14">
    <source>
        <dbReference type="EMBL" id="OXA44142.1"/>
    </source>
</evidence>
<dbReference type="Pfam" id="PF08451">
    <property type="entry name" value="A_deaminase_N"/>
    <property type="match status" value="1"/>
</dbReference>
<dbReference type="InterPro" id="IPR001365">
    <property type="entry name" value="A_deaminase_dom"/>
</dbReference>
<organism evidence="14 15">
    <name type="scientific">Folsomia candida</name>
    <name type="common">Springtail</name>
    <dbReference type="NCBI Taxonomy" id="158441"/>
    <lineage>
        <taxon>Eukaryota</taxon>
        <taxon>Metazoa</taxon>
        <taxon>Ecdysozoa</taxon>
        <taxon>Arthropoda</taxon>
        <taxon>Hexapoda</taxon>
        <taxon>Collembola</taxon>
        <taxon>Entomobryomorpha</taxon>
        <taxon>Isotomoidea</taxon>
        <taxon>Isotomidae</taxon>
        <taxon>Proisotominae</taxon>
        <taxon>Folsomia</taxon>
    </lineage>
</organism>
<dbReference type="InterPro" id="IPR006330">
    <property type="entry name" value="Ado/ade_deaminase"/>
</dbReference>
<accession>A0A226DF14</accession>
<dbReference type="GO" id="GO:0005615">
    <property type="term" value="C:extracellular space"/>
    <property type="evidence" value="ECO:0007669"/>
    <property type="project" value="InterPro"/>
</dbReference>
<reference evidence="14 15" key="1">
    <citation type="submission" date="2015-12" db="EMBL/GenBank/DDBJ databases">
        <title>The genome of Folsomia candida.</title>
        <authorList>
            <person name="Faddeeva A."/>
            <person name="Derks M.F."/>
            <person name="Anvar Y."/>
            <person name="Smit S."/>
            <person name="Van Straalen N."/>
            <person name="Roelofs D."/>
        </authorList>
    </citation>
    <scope>NUCLEOTIDE SEQUENCE [LARGE SCALE GENOMIC DNA]</scope>
    <source>
        <strain evidence="14 15">VU population</strain>
        <tissue evidence="14">Whole body</tissue>
    </source>
</reference>
<dbReference type="OMA" id="YQPRQTM"/>
<evidence type="ECO:0000259" key="12">
    <source>
        <dbReference type="Pfam" id="PF00962"/>
    </source>
</evidence>
<dbReference type="STRING" id="158441.A0A226DF14"/>
<comment type="similarity">
    <text evidence="3">Belongs to the metallo-dependent hydrolases superfamily. Adenosine and AMP deaminases family. ADGF subfamily.</text>
</comment>
<dbReference type="PANTHER" id="PTHR11409">
    <property type="entry name" value="ADENOSINE DEAMINASE"/>
    <property type="match status" value="1"/>
</dbReference>
<dbReference type="EMBL" id="LNIX01000020">
    <property type="protein sequence ID" value="OXA44142.1"/>
    <property type="molecule type" value="Genomic_DNA"/>
</dbReference>
<evidence type="ECO:0000256" key="10">
    <source>
        <dbReference type="ARBA" id="ARBA00047764"/>
    </source>
</evidence>
<gene>
    <name evidence="14" type="ORF">Fcan01_21068</name>
</gene>
<comment type="catalytic activity">
    <reaction evidence="10">
        <text>adenosine + H2O + H(+) = inosine + NH4(+)</text>
        <dbReference type="Rhea" id="RHEA:24408"/>
        <dbReference type="ChEBI" id="CHEBI:15377"/>
        <dbReference type="ChEBI" id="CHEBI:15378"/>
        <dbReference type="ChEBI" id="CHEBI:16335"/>
        <dbReference type="ChEBI" id="CHEBI:17596"/>
        <dbReference type="ChEBI" id="CHEBI:28938"/>
        <dbReference type="EC" id="3.5.4.4"/>
    </reaction>
</comment>
<dbReference type="InterPro" id="IPR006331">
    <property type="entry name" value="ADGF"/>
</dbReference>
<keyword evidence="9" id="KW-0378">Hydrolase</keyword>
<dbReference type="FunFam" id="3.20.20.140:FF:000017">
    <property type="entry name" value="Adenosine deaminase 2"/>
    <property type="match status" value="1"/>
</dbReference>
<keyword evidence="7" id="KW-0479">Metal-binding</keyword>
<dbReference type="PANTHER" id="PTHR11409:SF39">
    <property type="entry name" value="ADENOSINE DEAMINASE 2"/>
    <property type="match status" value="1"/>
</dbReference>
<evidence type="ECO:0000256" key="3">
    <source>
        <dbReference type="ARBA" id="ARBA00006083"/>
    </source>
</evidence>
<dbReference type="EC" id="3.5.4.4" evidence="4"/>
<keyword evidence="15" id="KW-1185">Reference proteome</keyword>
<comment type="caution">
    <text evidence="14">The sequence shown here is derived from an EMBL/GenBank/DDBJ whole genome shotgun (WGS) entry which is preliminary data.</text>
</comment>
<dbReference type="GO" id="GO:0046872">
    <property type="term" value="F:metal ion binding"/>
    <property type="evidence" value="ECO:0007669"/>
    <property type="project" value="UniProtKB-KW"/>
</dbReference>
<feature type="domain" description="Adenosine deaminase" evidence="12">
    <location>
        <begin position="319"/>
        <end position="490"/>
    </location>
</feature>
<dbReference type="GO" id="GO:0046103">
    <property type="term" value="P:inosine biosynthetic process"/>
    <property type="evidence" value="ECO:0007669"/>
    <property type="project" value="TreeGrafter"/>
</dbReference>
<evidence type="ECO:0000256" key="8">
    <source>
        <dbReference type="ARBA" id="ARBA00022729"/>
    </source>
</evidence>
<evidence type="ECO:0000256" key="4">
    <source>
        <dbReference type="ARBA" id="ARBA00012784"/>
    </source>
</evidence>
<evidence type="ECO:0000256" key="6">
    <source>
        <dbReference type="ARBA" id="ARBA00022525"/>
    </source>
</evidence>
<evidence type="ECO:0000256" key="11">
    <source>
        <dbReference type="SAM" id="SignalP"/>
    </source>
</evidence>
<keyword evidence="8 11" id="KW-0732">Signal</keyword>
<dbReference type="NCBIfam" id="TIGR01431">
    <property type="entry name" value="adm_rel"/>
    <property type="match status" value="1"/>
</dbReference>
<name>A0A226DF14_FOLCA</name>
<dbReference type="OrthoDB" id="7202371at2759"/>
<feature type="domain" description="Adenosine/AMP deaminase N-terminal" evidence="13">
    <location>
        <begin position="11"/>
        <end position="104"/>
    </location>
</feature>
<feature type="chain" id="PRO_5013302399" description="Adenosine deaminase" evidence="11">
    <location>
        <begin position="23"/>
        <end position="532"/>
    </location>
</feature>
<dbReference type="InterPro" id="IPR013659">
    <property type="entry name" value="A_deaminase_N"/>
</dbReference>